<dbReference type="VEuPathDB" id="FungiDB:F4678DRAFT_419230"/>
<dbReference type="InterPro" id="IPR015421">
    <property type="entry name" value="PyrdxlP-dep_Trfase_major"/>
</dbReference>
<comment type="cofactor">
    <cofactor evidence="1">
        <name>pyridoxal 5'-phosphate</name>
        <dbReference type="ChEBI" id="CHEBI:597326"/>
    </cofactor>
</comment>
<evidence type="ECO:0000256" key="5">
    <source>
        <dbReference type="SAM" id="MobiDB-lite"/>
    </source>
</evidence>
<dbReference type="GO" id="GO:0016740">
    <property type="term" value="F:transferase activity"/>
    <property type="evidence" value="ECO:0007669"/>
    <property type="project" value="UniProtKB-KW"/>
</dbReference>
<dbReference type="Gene3D" id="3.90.1150.10">
    <property type="entry name" value="Aspartate Aminotransferase, domain 1"/>
    <property type="match status" value="1"/>
</dbReference>
<organism evidence="7 8">
    <name type="scientific">Xylaria arbuscula</name>
    <dbReference type="NCBI Taxonomy" id="114810"/>
    <lineage>
        <taxon>Eukaryota</taxon>
        <taxon>Fungi</taxon>
        <taxon>Dikarya</taxon>
        <taxon>Ascomycota</taxon>
        <taxon>Pezizomycotina</taxon>
        <taxon>Sordariomycetes</taxon>
        <taxon>Xylariomycetidae</taxon>
        <taxon>Xylariales</taxon>
        <taxon>Xylariaceae</taxon>
        <taxon>Xylaria</taxon>
    </lineage>
</organism>
<evidence type="ECO:0000256" key="3">
    <source>
        <dbReference type="ARBA" id="ARBA00022679"/>
    </source>
</evidence>
<comment type="caution">
    <text evidence="7">The sequence shown here is derived from an EMBL/GenBank/DDBJ whole genome shotgun (WGS) entry which is preliminary data.</text>
</comment>
<proteinExistence type="inferred from homology"/>
<accession>A0A9W8NL36</accession>
<dbReference type="InterPro" id="IPR015424">
    <property type="entry name" value="PyrdxlP-dep_Trfase"/>
</dbReference>
<dbReference type="Proteomes" id="UP001148614">
    <property type="component" value="Unassembled WGS sequence"/>
</dbReference>
<dbReference type="GO" id="GO:0009102">
    <property type="term" value="P:biotin biosynthetic process"/>
    <property type="evidence" value="ECO:0007669"/>
    <property type="project" value="TreeGrafter"/>
</dbReference>
<dbReference type="InterPro" id="IPR015422">
    <property type="entry name" value="PyrdxlP-dep_Trfase_small"/>
</dbReference>
<dbReference type="InterPro" id="IPR050087">
    <property type="entry name" value="AON_synthase_class-II"/>
</dbReference>
<name>A0A9W8NL36_9PEZI</name>
<feature type="domain" description="Aminotransferase class I/classII large" evidence="6">
    <location>
        <begin position="37"/>
        <end position="458"/>
    </location>
</feature>
<keyword evidence="8" id="KW-1185">Reference proteome</keyword>
<protein>
    <recommendedName>
        <fullName evidence="6">Aminotransferase class I/classII large domain-containing protein</fullName>
    </recommendedName>
</protein>
<evidence type="ECO:0000256" key="2">
    <source>
        <dbReference type="ARBA" id="ARBA00010008"/>
    </source>
</evidence>
<dbReference type="AlphaFoldDB" id="A0A9W8NL36"/>
<dbReference type="EMBL" id="JANPWZ010000127">
    <property type="protein sequence ID" value="KAJ3579138.1"/>
    <property type="molecule type" value="Genomic_DNA"/>
</dbReference>
<sequence>MMSPNRYTGGLEATLQGRLAQRESQGRLRQLVTPRTDLVDFSSNDYLSLSQDLDLRNAVIAHLANPDINKQQQQQQPSPSSNGRTLGSGGSRLLDGNSDFVEYLEKKVSKFHGSEAALLFNSAYDANVGLISCVPGYDDVIIYDNLIHASIHDGMRLSRATKRIPFEHSSIVSGGTSRSGMNDLGITDCHGLEGVLRQLTEVNEDVRSGKSNVFICIEALYSMDGDVADLEYVSAIVKSLLPHGNGYVIVDEAHSVGVLGDGGRGLVCQLSLEDQTWVRVLGFGKAVGCAGGLLCQIPMSWYLIADFSLTIGAILCSSITRLYLINYARTLIYTTAMSFPSLASINAAYDYLMTGKADQRRNQLKTLVEYCHNKLKSLDHDLRPAVAPIRMLEGHPSSSPIIPLFTNYPKSLARYCQRSGFMVRPIVAPTVPLGQERIRICLHATNTTEQIDNLCRVLETWARDSIQEGERNQTQVITSTEKFQDSPLEIEKPKL</sequence>
<dbReference type="PANTHER" id="PTHR13693">
    <property type="entry name" value="CLASS II AMINOTRANSFERASE/8-AMINO-7-OXONONANOATE SYNTHASE"/>
    <property type="match status" value="1"/>
</dbReference>
<gene>
    <name evidence="7" type="ORF">NPX13_g1419</name>
</gene>
<comment type="similarity">
    <text evidence="2">Belongs to the class-II pyridoxal-phosphate-dependent aminotransferase family. BioF subfamily.</text>
</comment>
<evidence type="ECO:0000256" key="4">
    <source>
        <dbReference type="ARBA" id="ARBA00022898"/>
    </source>
</evidence>
<keyword evidence="4" id="KW-0663">Pyridoxal phosphate</keyword>
<evidence type="ECO:0000313" key="8">
    <source>
        <dbReference type="Proteomes" id="UP001148614"/>
    </source>
</evidence>
<dbReference type="GO" id="GO:0030170">
    <property type="term" value="F:pyridoxal phosphate binding"/>
    <property type="evidence" value="ECO:0007669"/>
    <property type="project" value="InterPro"/>
</dbReference>
<dbReference type="Gene3D" id="3.40.640.10">
    <property type="entry name" value="Type I PLP-dependent aspartate aminotransferase-like (Major domain)"/>
    <property type="match status" value="1"/>
</dbReference>
<dbReference type="InterPro" id="IPR004839">
    <property type="entry name" value="Aminotransferase_I/II_large"/>
</dbReference>
<evidence type="ECO:0000259" key="6">
    <source>
        <dbReference type="Pfam" id="PF00155"/>
    </source>
</evidence>
<dbReference type="Pfam" id="PF00155">
    <property type="entry name" value="Aminotran_1_2"/>
    <property type="match status" value="1"/>
</dbReference>
<dbReference type="PANTHER" id="PTHR13693:SF77">
    <property type="entry name" value="8-AMINO-7-OXONONANOATE SYNTHASE"/>
    <property type="match status" value="1"/>
</dbReference>
<reference evidence="7" key="1">
    <citation type="submission" date="2022-07" db="EMBL/GenBank/DDBJ databases">
        <title>Genome Sequence of Xylaria arbuscula.</title>
        <authorList>
            <person name="Buettner E."/>
        </authorList>
    </citation>
    <scope>NUCLEOTIDE SEQUENCE</scope>
    <source>
        <strain evidence="7">VT107</strain>
    </source>
</reference>
<feature type="compositionally biased region" description="Low complexity" evidence="5">
    <location>
        <begin position="71"/>
        <end position="92"/>
    </location>
</feature>
<feature type="region of interest" description="Disordered" evidence="5">
    <location>
        <begin position="68"/>
        <end position="92"/>
    </location>
</feature>
<evidence type="ECO:0000256" key="1">
    <source>
        <dbReference type="ARBA" id="ARBA00001933"/>
    </source>
</evidence>
<dbReference type="SUPFAM" id="SSF53383">
    <property type="entry name" value="PLP-dependent transferases"/>
    <property type="match status" value="1"/>
</dbReference>
<keyword evidence="3" id="KW-0808">Transferase</keyword>
<evidence type="ECO:0000313" key="7">
    <source>
        <dbReference type="EMBL" id="KAJ3579138.1"/>
    </source>
</evidence>